<proteinExistence type="predicted"/>
<evidence type="ECO:0000313" key="3">
    <source>
        <dbReference type="Proteomes" id="UP000887013"/>
    </source>
</evidence>
<comment type="caution">
    <text evidence="2">The sequence shown here is derived from an EMBL/GenBank/DDBJ whole genome shotgun (WGS) entry which is preliminary data.</text>
</comment>
<evidence type="ECO:0000313" key="2">
    <source>
        <dbReference type="EMBL" id="GFT77023.1"/>
    </source>
</evidence>
<keyword evidence="3" id="KW-1185">Reference proteome</keyword>
<dbReference type="EMBL" id="BMAW01071217">
    <property type="protein sequence ID" value="GFT77023.1"/>
    <property type="molecule type" value="Genomic_DNA"/>
</dbReference>
<dbReference type="AlphaFoldDB" id="A0A8X6U5K3"/>
<protein>
    <submittedName>
        <fullName evidence="2">Uncharacterized protein</fullName>
    </submittedName>
</protein>
<reference evidence="2" key="1">
    <citation type="submission" date="2020-08" db="EMBL/GenBank/DDBJ databases">
        <title>Multicomponent nature underlies the extraordinary mechanical properties of spider dragline silk.</title>
        <authorList>
            <person name="Kono N."/>
            <person name="Nakamura H."/>
            <person name="Mori M."/>
            <person name="Yoshida Y."/>
            <person name="Ohtoshi R."/>
            <person name="Malay A.D."/>
            <person name="Moran D.A.P."/>
            <person name="Tomita M."/>
            <person name="Numata K."/>
            <person name="Arakawa K."/>
        </authorList>
    </citation>
    <scope>NUCLEOTIDE SEQUENCE</scope>
</reference>
<feature type="region of interest" description="Disordered" evidence="1">
    <location>
        <begin position="86"/>
        <end position="150"/>
    </location>
</feature>
<accession>A0A8X6U5K3</accession>
<sequence length="175" mass="20140">MVENNRMRPFATFSQCPPHHSIAPLPTSAVECPGVQSRRRIRHLRGSPERTGGRKRFFFSLPTLPLSCLPNLPLKYRARVVRGWDGNETRSMPREGSQHRKMHSRHTPMYSEAKTNSESIGKSDESDGYQPDHCTGENRNDPKFSNSTAEEFQEYSKPKLFCILYPMRISKKAFQ</sequence>
<organism evidence="2 3">
    <name type="scientific">Nephila pilipes</name>
    <name type="common">Giant wood spider</name>
    <name type="synonym">Nephila maculata</name>
    <dbReference type="NCBI Taxonomy" id="299642"/>
    <lineage>
        <taxon>Eukaryota</taxon>
        <taxon>Metazoa</taxon>
        <taxon>Ecdysozoa</taxon>
        <taxon>Arthropoda</taxon>
        <taxon>Chelicerata</taxon>
        <taxon>Arachnida</taxon>
        <taxon>Araneae</taxon>
        <taxon>Araneomorphae</taxon>
        <taxon>Entelegynae</taxon>
        <taxon>Araneoidea</taxon>
        <taxon>Nephilidae</taxon>
        <taxon>Nephila</taxon>
    </lineage>
</organism>
<gene>
    <name evidence="2" type="ORF">NPIL_698721</name>
</gene>
<name>A0A8X6U5K3_NEPPI</name>
<evidence type="ECO:0000256" key="1">
    <source>
        <dbReference type="SAM" id="MobiDB-lite"/>
    </source>
</evidence>
<dbReference type="Proteomes" id="UP000887013">
    <property type="component" value="Unassembled WGS sequence"/>
</dbReference>
<feature type="compositionally biased region" description="Basic and acidic residues" evidence="1">
    <location>
        <begin position="86"/>
        <end position="98"/>
    </location>
</feature>